<proteinExistence type="inferred from homology"/>
<evidence type="ECO:0000313" key="11">
    <source>
        <dbReference type="EMBL" id="QXJ33101.1"/>
    </source>
</evidence>
<name>A0A8F5BXF2_9CREN</name>
<dbReference type="Proteomes" id="UP000694036">
    <property type="component" value="Chromosome"/>
</dbReference>
<dbReference type="EMBL" id="CP077715">
    <property type="protein sequence ID" value="QXJ33101.1"/>
    <property type="molecule type" value="Genomic_DNA"/>
</dbReference>
<dbReference type="EC" id="1.1.1.3" evidence="2"/>
<dbReference type="FunFam" id="3.30.360.10:FF:000005">
    <property type="entry name" value="Homoserine dehydrogenase"/>
    <property type="match status" value="1"/>
</dbReference>
<evidence type="ECO:0000313" key="14">
    <source>
        <dbReference type="Proteomes" id="UP000694036"/>
    </source>
</evidence>
<dbReference type="EMBL" id="CP077713">
    <property type="protein sequence ID" value="QXJ36218.1"/>
    <property type="molecule type" value="Genomic_DNA"/>
</dbReference>
<feature type="domain" description="Homoserine dehydrogenase catalytic" evidence="9">
    <location>
        <begin position="144"/>
        <end position="307"/>
    </location>
</feature>
<dbReference type="Pfam" id="PF00742">
    <property type="entry name" value="Homoserine_dh"/>
    <property type="match status" value="1"/>
</dbReference>
<keyword evidence="7" id="KW-0486">Methionine biosynthesis</keyword>
<dbReference type="RefSeq" id="WP_218258616.1">
    <property type="nucleotide sequence ID" value="NZ_CP077713.1"/>
</dbReference>
<keyword evidence="4" id="KW-0028">Amino-acid biosynthesis</keyword>
<keyword evidence="5" id="KW-0791">Threonine biosynthesis</keyword>
<dbReference type="InterPro" id="IPR005106">
    <property type="entry name" value="Asp/hSer_DH_NAD-bd"/>
</dbReference>
<dbReference type="GeneID" id="65561179"/>
<evidence type="ECO:0000313" key="12">
    <source>
        <dbReference type="EMBL" id="QXJ36218.1"/>
    </source>
</evidence>
<dbReference type="InterPro" id="IPR022697">
    <property type="entry name" value="HDH_short"/>
</dbReference>
<dbReference type="Pfam" id="PF03447">
    <property type="entry name" value="NAD_binding_3"/>
    <property type="match status" value="1"/>
</dbReference>
<feature type="domain" description="Aspartate/homoserine dehydrogenase NAD-binding" evidence="10">
    <location>
        <begin position="7"/>
        <end position="127"/>
    </location>
</feature>
<dbReference type="PANTHER" id="PTHR43331">
    <property type="entry name" value="HOMOSERINE DEHYDROGENASE"/>
    <property type="match status" value="1"/>
</dbReference>
<keyword evidence="14" id="KW-1185">Reference proteome</keyword>
<comment type="similarity">
    <text evidence="1">Belongs to the homoserine dehydrogenase family.</text>
</comment>
<reference evidence="11 14" key="1">
    <citation type="journal article" date="2021" name="Environ. Microbiol.">
        <title>New insights into the diversity and evolution of the archaeal mobilome from three complete genomes of Saccharolobus shibatae.</title>
        <authorList>
            <person name="Medvedeva S."/>
            <person name="Brandt D."/>
            <person name="Cvirkaite-Krupovic V."/>
            <person name="Liu Y."/>
            <person name="Severinov K."/>
            <person name="Ishino S."/>
            <person name="Ishino Y."/>
            <person name="Prangishvili D."/>
            <person name="Kalinowski J."/>
            <person name="Krupovic M."/>
        </authorList>
    </citation>
    <scope>NUCLEOTIDE SEQUENCE</scope>
    <source>
        <strain evidence="11">BEU9</strain>
        <strain evidence="12 14">S38A</strain>
    </source>
</reference>
<organism evidence="11 13">
    <name type="scientific">Saccharolobus shibatae</name>
    <dbReference type="NCBI Taxonomy" id="2286"/>
    <lineage>
        <taxon>Archaea</taxon>
        <taxon>Thermoproteota</taxon>
        <taxon>Thermoprotei</taxon>
        <taxon>Sulfolobales</taxon>
        <taxon>Sulfolobaceae</taxon>
        <taxon>Saccharolobus</taxon>
    </lineage>
</organism>
<evidence type="ECO:0000256" key="6">
    <source>
        <dbReference type="ARBA" id="ARBA00023002"/>
    </source>
</evidence>
<evidence type="ECO:0000256" key="7">
    <source>
        <dbReference type="ARBA" id="ARBA00023167"/>
    </source>
</evidence>
<dbReference type="PROSITE" id="PS01042">
    <property type="entry name" value="HOMOSER_DHGENASE"/>
    <property type="match status" value="1"/>
</dbReference>
<dbReference type="GO" id="GO:0009088">
    <property type="term" value="P:threonine biosynthetic process"/>
    <property type="evidence" value="ECO:0007669"/>
    <property type="project" value="UniProtKB-KW"/>
</dbReference>
<dbReference type="Proteomes" id="UP000693941">
    <property type="component" value="Chromosome"/>
</dbReference>
<dbReference type="PIRSF" id="PIRSF036497">
    <property type="entry name" value="HDH_short"/>
    <property type="match status" value="1"/>
</dbReference>
<comment type="pathway">
    <text evidence="8">Amino-acid biosynthesis.</text>
</comment>
<keyword evidence="6 11" id="KW-0560">Oxidoreductase</keyword>
<dbReference type="FunFam" id="3.40.50.720:FF:000554">
    <property type="entry name" value="Homoserine dehydrogenase"/>
    <property type="match status" value="1"/>
</dbReference>
<dbReference type="GO" id="GO:0050661">
    <property type="term" value="F:NADP binding"/>
    <property type="evidence" value="ECO:0007669"/>
    <property type="project" value="InterPro"/>
</dbReference>
<dbReference type="InterPro" id="IPR019811">
    <property type="entry name" value="HDH_CS"/>
</dbReference>
<accession>A0A8F5BXF2</accession>
<dbReference type="GO" id="GO:0009086">
    <property type="term" value="P:methionine biosynthetic process"/>
    <property type="evidence" value="ECO:0007669"/>
    <property type="project" value="UniProtKB-KW"/>
</dbReference>
<evidence type="ECO:0000256" key="4">
    <source>
        <dbReference type="ARBA" id="ARBA00022605"/>
    </source>
</evidence>
<sequence length="314" mass="34760">MKLLLIGYGNVGKAFRRLLHEKRDSYPILQNVEIAGILTRQGLMVGDKENFSPDKQITVLEAIDFINPDVIVDMSAPNYKDGEPSVSAYIKALSRKIHVITVNKAPLALKFREIFEVAERTGAKIGFQGTVMSGTPSINLFRIQPVAEVSRIRGILNGTTNYILTRIYEGLSFNEALKEAKEKGYAEEDPTLDLNGFDAAAKLTILSNFIMNRSIRLGEFKFKGITEISNEEIRRAKSEGKKIKLIAYADNYIIQVSPQIIGPQDPLYYIDGVENALEIQNEIQRIIIRGPGAGPANAAYGALTDLVLLLEGCL</sequence>
<dbReference type="AlphaFoldDB" id="A0A8F5BXF2"/>
<evidence type="ECO:0000259" key="9">
    <source>
        <dbReference type="Pfam" id="PF00742"/>
    </source>
</evidence>
<protein>
    <recommendedName>
        <fullName evidence="3">Homoserine dehydrogenase</fullName>
        <ecNumber evidence="2">1.1.1.3</ecNumber>
    </recommendedName>
</protein>
<evidence type="ECO:0000256" key="1">
    <source>
        <dbReference type="ARBA" id="ARBA00006753"/>
    </source>
</evidence>
<evidence type="ECO:0000259" key="10">
    <source>
        <dbReference type="Pfam" id="PF03447"/>
    </source>
</evidence>
<evidence type="ECO:0000256" key="8">
    <source>
        <dbReference type="ARBA" id="ARBA00029440"/>
    </source>
</evidence>
<gene>
    <name evidence="11" type="ORF">J5U21_02769</name>
    <name evidence="12" type="ORF">J5U22_02782</name>
</gene>
<dbReference type="GO" id="GO:0004412">
    <property type="term" value="F:homoserine dehydrogenase activity"/>
    <property type="evidence" value="ECO:0007669"/>
    <property type="project" value="UniProtKB-EC"/>
</dbReference>
<evidence type="ECO:0000256" key="5">
    <source>
        <dbReference type="ARBA" id="ARBA00022697"/>
    </source>
</evidence>
<evidence type="ECO:0000313" key="13">
    <source>
        <dbReference type="Proteomes" id="UP000693941"/>
    </source>
</evidence>
<evidence type="ECO:0000256" key="3">
    <source>
        <dbReference type="ARBA" id="ARBA00013376"/>
    </source>
</evidence>
<dbReference type="PANTHER" id="PTHR43331:SF1">
    <property type="entry name" value="HOMOSERINE DEHYDROGENASE"/>
    <property type="match status" value="1"/>
</dbReference>
<dbReference type="InterPro" id="IPR001342">
    <property type="entry name" value="HDH_cat"/>
</dbReference>
<evidence type="ECO:0000256" key="2">
    <source>
        <dbReference type="ARBA" id="ARBA00013213"/>
    </source>
</evidence>